<gene>
    <name evidence="2" type="ORF">GFSPODELE1_LOCUS8543</name>
</gene>
<dbReference type="EMBL" id="OZ037949">
    <property type="protein sequence ID" value="CAL1711878.1"/>
    <property type="molecule type" value="Genomic_DNA"/>
</dbReference>
<evidence type="ECO:0000259" key="1">
    <source>
        <dbReference type="Pfam" id="PF18648"/>
    </source>
</evidence>
<accession>A0ABP1DXQ0</accession>
<sequence length="122" mass="14219">MYLPNSPECSQVQISWTGRFCLRKDPISSSKWLFIETALVHDIPRSRAEFMRCQVCVYVLKECTPLPPSLTILHEHSDDYSMQCTKPMTLDGLNAELTQFINEHGRVLNKEQFDEEYPFSIF</sequence>
<feature type="domain" description="Tse2 ADP-ribosyltransferase toxin" evidence="1">
    <location>
        <begin position="36"/>
        <end position="113"/>
    </location>
</feature>
<evidence type="ECO:0000313" key="2">
    <source>
        <dbReference type="EMBL" id="CAL1711878.1"/>
    </source>
</evidence>
<organism evidence="2 3">
    <name type="scientific">Somion occarium</name>
    <dbReference type="NCBI Taxonomy" id="3059160"/>
    <lineage>
        <taxon>Eukaryota</taxon>
        <taxon>Fungi</taxon>
        <taxon>Dikarya</taxon>
        <taxon>Basidiomycota</taxon>
        <taxon>Agaricomycotina</taxon>
        <taxon>Agaricomycetes</taxon>
        <taxon>Polyporales</taxon>
        <taxon>Cerrenaceae</taxon>
        <taxon>Somion</taxon>
    </lineage>
</organism>
<keyword evidence="3" id="KW-1185">Reference proteome</keyword>
<protein>
    <recommendedName>
        <fullName evidence="1">Tse2 ADP-ribosyltransferase toxin domain-containing protein</fullName>
    </recommendedName>
</protein>
<reference evidence="3" key="1">
    <citation type="submission" date="2024-04" db="EMBL/GenBank/DDBJ databases">
        <authorList>
            <person name="Shaw F."/>
            <person name="Minotto A."/>
        </authorList>
    </citation>
    <scope>NUCLEOTIDE SEQUENCE [LARGE SCALE GENOMIC DNA]</scope>
</reference>
<dbReference type="Proteomes" id="UP001497453">
    <property type="component" value="Chromosome 6"/>
</dbReference>
<dbReference type="InterPro" id="IPR041018">
    <property type="entry name" value="ADPRTs_Tse2"/>
</dbReference>
<evidence type="ECO:0000313" key="3">
    <source>
        <dbReference type="Proteomes" id="UP001497453"/>
    </source>
</evidence>
<dbReference type="Pfam" id="PF18648">
    <property type="entry name" value="ADPRTs_Tse2"/>
    <property type="match status" value="1"/>
</dbReference>
<name>A0ABP1DXQ0_9APHY</name>
<proteinExistence type="predicted"/>